<evidence type="ECO:0000259" key="3">
    <source>
        <dbReference type="Pfam" id="PF17746"/>
    </source>
</evidence>
<evidence type="ECO:0000256" key="1">
    <source>
        <dbReference type="HAMAP-Rule" id="MF_00095"/>
    </source>
</evidence>
<feature type="domain" description="SfsA N-terminal OB" evidence="3">
    <location>
        <begin position="13"/>
        <end position="80"/>
    </location>
</feature>
<keyword evidence="5" id="KW-1185">Reference proteome</keyword>
<protein>
    <recommendedName>
        <fullName evidence="1">Sugar fermentation stimulation protein homolog</fullName>
    </recommendedName>
</protein>
<comment type="similarity">
    <text evidence="1">Belongs to the SfsA family.</text>
</comment>
<gene>
    <name evidence="1 4" type="primary">sfsA</name>
    <name evidence="4" type="ORF">ABVT43_04730</name>
</gene>
<feature type="domain" description="Sugar fermentation stimulation protein C-terminal" evidence="2">
    <location>
        <begin position="84"/>
        <end position="223"/>
    </location>
</feature>
<dbReference type="PANTHER" id="PTHR30545">
    <property type="entry name" value="SUGAR FERMENTATION STIMULATION PROTEIN A"/>
    <property type="match status" value="1"/>
</dbReference>
<dbReference type="NCBIfam" id="TIGR00230">
    <property type="entry name" value="sfsA"/>
    <property type="match status" value="1"/>
</dbReference>
<dbReference type="Pfam" id="PF17746">
    <property type="entry name" value="SfsA_N"/>
    <property type="match status" value="1"/>
</dbReference>
<dbReference type="RefSeq" id="WP_353873983.1">
    <property type="nucleotide sequence ID" value="NZ_JBEVCJ010000004.1"/>
</dbReference>
<dbReference type="InterPro" id="IPR005224">
    <property type="entry name" value="SfsA"/>
</dbReference>
<dbReference type="Pfam" id="PF03749">
    <property type="entry name" value="SfsA"/>
    <property type="match status" value="1"/>
</dbReference>
<dbReference type="Proteomes" id="UP001548189">
    <property type="component" value="Unassembled WGS sequence"/>
</dbReference>
<comment type="caution">
    <text evidence="4">The sequence shown here is derived from an EMBL/GenBank/DDBJ whole genome shotgun (WGS) entry which is preliminary data.</text>
</comment>
<name>A0ABV2BRQ6_9GAMM</name>
<organism evidence="4 5">
    <name type="scientific">Aliikangiella maris</name>
    <dbReference type="NCBI Taxonomy" id="3162458"/>
    <lineage>
        <taxon>Bacteria</taxon>
        <taxon>Pseudomonadati</taxon>
        <taxon>Pseudomonadota</taxon>
        <taxon>Gammaproteobacteria</taxon>
        <taxon>Oceanospirillales</taxon>
        <taxon>Pleioneaceae</taxon>
        <taxon>Aliikangiella</taxon>
    </lineage>
</organism>
<reference evidence="4 5" key="1">
    <citation type="submission" date="2024-06" db="EMBL/GenBank/DDBJ databases">
        <authorList>
            <person name="Li F."/>
        </authorList>
    </citation>
    <scope>NUCLEOTIDE SEQUENCE [LARGE SCALE GENOMIC DNA]</scope>
    <source>
        <strain evidence="4 5">GXAS 311</strain>
    </source>
</reference>
<proteinExistence type="inferred from homology"/>
<dbReference type="CDD" id="cd22359">
    <property type="entry name" value="SfsA-like_bacterial"/>
    <property type="match status" value="1"/>
</dbReference>
<sequence>MQFAQPLEKTRIIKRYKRFLADVIHPEKGEITVHCPNTGSMKNCWQAGWSAWIADSQNPKRKYPYTWVLTETDDGQMIGINTHLANDIVYEAIENKQIEELTEYLSIKKEKKYGQENSRIDIWLEQSDGRETFIEIKSVTLKESQNLGFFPDAVTTRGQKHLRELMTCVEQGHRAVLFFLVQHSGIGEVSAASHIDADYAQLLKKAVNFGVEVLVYQCHLSPQSIEIGKKLPFKL</sequence>
<dbReference type="Gene3D" id="2.40.50.580">
    <property type="match status" value="1"/>
</dbReference>
<dbReference type="InterPro" id="IPR040452">
    <property type="entry name" value="SfsA_C"/>
</dbReference>
<evidence type="ECO:0000313" key="4">
    <source>
        <dbReference type="EMBL" id="MET1254423.1"/>
    </source>
</evidence>
<accession>A0ABV2BRQ6</accession>
<dbReference type="EMBL" id="JBEVCJ010000004">
    <property type="protein sequence ID" value="MET1254423.1"/>
    <property type="molecule type" value="Genomic_DNA"/>
</dbReference>
<dbReference type="HAMAP" id="MF_00095">
    <property type="entry name" value="SfsA"/>
    <property type="match status" value="1"/>
</dbReference>
<evidence type="ECO:0000313" key="5">
    <source>
        <dbReference type="Proteomes" id="UP001548189"/>
    </source>
</evidence>
<dbReference type="InterPro" id="IPR041465">
    <property type="entry name" value="SfsA_N"/>
</dbReference>
<dbReference type="PANTHER" id="PTHR30545:SF2">
    <property type="entry name" value="SUGAR FERMENTATION STIMULATION PROTEIN A"/>
    <property type="match status" value="1"/>
</dbReference>
<evidence type="ECO:0000259" key="2">
    <source>
        <dbReference type="Pfam" id="PF03749"/>
    </source>
</evidence>
<dbReference type="Gene3D" id="3.40.1350.60">
    <property type="match status" value="1"/>
</dbReference>